<dbReference type="InterPro" id="IPR009199">
    <property type="entry name" value="PhoPQ-act_pathogen-rel_PqaA"/>
</dbReference>
<dbReference type="EMBL" id="JASZZN010000034">
    <property type="protein sequence ID" value="MDM4019246.1"/>
    <property type="molecule type" value="Genomic_DNA"/>
</dbReference>
<evidence type="ECO:0000313" key="2">
    <source>
        <dbReference type="Proteomes" id="UP001239462"/>
    </source>
</evidence>
<dbReference type="Gene3D" id="3.40.50.1820">
    <property type="entry name" value="alpha/beta hydrolase"/>
    <property type="match status" value="1"/>
</dbReference>
<gene>
    <name evidence="1" type="ORF">QTN89_27570</name>
</gene>
<dbReference type="InterPro" id="IPR029058">
    <property type="entry name" value="AB_hydrolase_fold"/>
</dbReference>
<dbReference type="PIRSF" id="PIRSF014728">
    <property type="entry name" value="PqaA"/>
    <property type="match status" value="1"/>
</dbReference>
<accession>A0ABT7PSY1</accession>
<dbReference type="Pfam" id="PF10142">
    <property type="entry name" value="PhoPQ_related"/>
    <property type="match status" value="1"/>
</dbReference>
<dbReference type="SUPFAM" id="SSF53474">
    <property type="entry name" value="alpha/beta-Hydrolases"/>
    <property type="match status" value="1"/>
</dbReference>
<reference evidence="1 2" key="1">
    <citation type="submission" date="2023-06" db="EMBL/GenBank/DDBJ databases">
        <title>Roseiconus lacunae JC819 isolated from Gulf of Mannar region, Tamil Nadu.</title>
        <authorList>
            <person name="Pk S."/>
            <person name="Ch S."/>
            <person name="Ch V.R."/>
        </authorList>
    </citation>
    <scope>NUCLEOTIDE SEQUENCE [LARGE SCALE GENOMIC DNA]</scope>
    <source>
        <strain evidence="1 2">JC819</strain>
    </source>
</reference>
<keyword evidence="2" id="KW-1185">Reference proteome</keyword>
<evidence type="ECO:0000313" key="1">
    <source>
        <dbReference type="EMBL" id="MDM4019246.1"/>
    </source>
</evidence>
<dbReference type="Proteomes" id="UP001239462">
    <property type="component" value="Unassembled WGS sequence"/>
</dbReference>
<dbReference type="PANTHER" id="PTHR31497:SF0">
    <property type="entry name" value="AUTOCRINE PROLIFERATION REPRESSOR PROTEIN A"/>
    <property type="match status" value="1"/>
</dbReference>
<proteinExistence type="predicted"/>
<organism evidence="1 2">
    <name type="scientific">Roseiconus lacunae</name>
    <dbReference type="NCBI Taxonomy" id="2605694"/>
    <lineage>
        <taxon>Bacteria</taxon>
        <taxon>Pseudomonadati</taxon>
        <taxon>Planctomycetota</taxon>
        <taxon>Planctomycetia</taxon>
        <taxon>Pirellulales</taxon>
        <taxon>Pirellulaceae</taxon>
        <taxon>Roseiconus</taxon>
    </lineage>
</organism>
<protein>
    <submittedName>
        <fullName evidence="1">PhoPQ-activated protein PqaA family protein</fullName>
    </submittedName>
</protein>
<dbReference type="PANTHER" id="PTHR31497">
    <property type="entry name" value="AUTOCRINE PROLIFERATION REPRESSOR PROTEIN A"/>
    <property type="match status" value="1"/>
</dbReference>
<comment type="caution">
    <text evidence="1">The sequence shown here is derived from an EMBL/GenBank/DDBJ whole genome shotgun (WGS) entry which is preliminary data.</text>
</comment>
<sequence>MNFQRLCGSIIVAIVIGTITSAEIQAQEHHPESNPVATEAKPFPTALIDYVKQSDDDVFRWEHLGKMTTAAGTVHQLRVTSQTWQGIVWKHAVEVYEPKNIRFENHAVLYVTGGSTPSQPRPSDIVLGVQLANQCGARVVMLHQTPNQPLLGNRREDDLISETWLRYLETGDATWPLLFPMVKSAVRTMDAIGEFSEQSLSSKVEHFVITGASKRGWTSWLSPVADNRIIATAPIVIDVLNFRKQMDHQIETWGSYSRQIADYTRKGLVKTPGEKESEREAALREMMDPFTYRSKLTLPKLLIVGTNDPYWTVDAMNLYWNDLVGPKFIRQVPNAGHGLEGGREGAVASLAAFFRHCASGETMPKAHWQFEESGRELTLSMLTDHPPKEVRLWTAQSETKDFRKAKWSSKVIAKTGDLFVGRLTKPESKHVAAFGEFVFADQVGSWSITTLVYRR</sequence>
<dbReference type="RefSeq" id="WP_289167338.1">
    <property type="nucleotide sequence ID" value="NZ_JASZZN010000034.1"/>
</dbReference>
<name>A0ABT7PSY1_9BACT</name>